<evidence type="ECO:0000313" key="3">
    <source>
        <dbReference type="EMBL" id="KAJ8274211.1"/>
    </source>
</evidence>
<proteinExistence type="predicted"/>
<accession>A0A9Q1DKX8</accession>
<dbReference type="EMBL" id="JAFJMO010000006">
    <property type="protein sequence ID" value="KAJ8274211.1"/>
    <property type="molecule type" value="Genomic_DNA"/>
</dbReference>
<gene>
    <name evidence="3" type="ORF">COCON_G00088360</name>
</gene>
<feature type="coiled-coil region" evidence="1">
    <location>
        <begin position="54"/>
        <end position="183"/>
    </location>
</feature>
<reference evidence="3" key="1">
    <citation type="journal article" date="2023" name="Science">
        <title>Genome structures resolve the early diversification of teleost fishes.</title>
        <authorList>
            <person name="Parey E."/>
            <person name="Louis A."/>
            <person name="Montfort J."/>
            <person name="Bouchez O."/>
            <person name="Roques C."/>
            <person name="Iampietro C."/>
            <person name="Lluch J."/>
            <person name="Castinel A."/>
            <person name="Donnadieu C."/>
            <person name="Desvignes T."/>
            <person name="Floi Bucao C."/>
            <person name="Jouanno E."/>
            <person name="Wen M."/>
            <person name="Mejri S."/>
            <person name="Dirks R."/>
            <person name="Jansen H."/>
            <person name="Henkel C."/>
            <person name="Chen W.J."/>
            <person name="Zahm M."/>
            <person name="Cabau C."/>
            <person name="Klopp C."/>
            <person name="Thompson A.W."/>
            <person name="Robinson-Rechavi M."/>
            <person name="Braasch I."/>
            <person name="Lecointre G."/>
            <person name="Bobe J."/>
            <person name="Postlethwait J.H."/>
            <person name="Berthelot C."/>
            <person name="Roest Crollius H."/>
            <person name="Guiguen Y."/>
        </authorList>
    </citation>
    <scope>NUCLEOTIDE SEQUENCE</scope>
    <source>
        <strain evidence="3">Concon-B</strain>
    </source>
</reference>
<evidence type="ECO:0000313" key="4">
    <source>
        <dbReference type="Proteomes" id="UP001152803"/>
    </source>
</evidence>
<keyword evidence="4" id="KW-1185">Reference proteome</keyword>
<protein>
    <submittedName>
        <fullName evidence="3">Uncharacterized protein</fullName>
    </submittedName>
</protein>
<dbReference type="OrthoDB" id="10443031at2759"/>
<evidence type="ECO:0000256" key="1">
    <source>
        <dbReference type="SAM" id="Coils"/>
    </source>
</evidence>
<organism evidence="3 4">
    <name type="scientific">Conger conger</name>
    <name type="common">Conger eel</name>
    <name type="synonym">Muraena conger</name>
    <dbReference type="NCBI Taxonomy" id="82655"/>
    <lineage>
        <taxon>Eukaryota</taxon>
        <taxon>Metazoa</taxon>
        <taxon>Chordata</taxon>
        <taxon>Craniata</taxon>
        <taxon>Vertebrata</taxon>
        <taxon>Euteleostomi</taxon>
        <taxon>Actinopterygii</taxon>
        <taxon>Neopterygii</taxon>
        <taxon>Teleostei</taxon>
        <taxon>Anguilliformes</taxon>
        <taxon>Congridae</taxon>
        <taxon>Conger</taxon>
    </lineage>
</organism>
<dbReference type="AlphaFoldDB" id="A0A9Q1DKX8"/>
<sequence>MATSEKLKESFDILSNLLMEELQKCLATTNDEMVLMELQFTEYEARFHDQKAESQCLTRTLEEKDSELQNLQAQEEGRDLALLNAKADFEKEILDLQANASRVLEERDVAICQLQEAVKKNTQDMEELQKLLAEAREETAWKEGLLSEMEVKLGDKAAKVQDLAAALEEKDQELQKLQAVQKARDLEIHNVRVAFQKAMQELETNMSCVLRENERVVPQLHGALNTKSEDLEDLQNPLLEAAHKELVLPHCELKLEDRMTEGQNLTTTLRGKDPEPQGRTQRRRDGGRNRAVKARGCRVSGKRGSQLKRN</sequence>
<comment type="caution">
    <text evidence="3">The sequence shown here is derived from an EMBL/GenBank/DDBJ whole genome shotgun (WGS) entry which is preliminary data.</text>
</comment>
<name>A0A9Q1DKX8_CONCO</name>
<dbReference type="Proteomes" id="UP001152803">
    <property type="component" value="Unassembled WGS sequence"/>
</dbReference>
<keyword evidence="1" id="KW-0175">Coiled coil</keyword>
<evidence type="ECO:0000256" key="2">
    <source>
        <dbReference type="SAM" id="MobiDB-lite"/>
    </source>
</evidence>
<feature type="region of interest" description="Disordered" evidence="2">
    <location>
        <begin position="261"/>
        <end position="310"/>
    </location>
</feature>